<dbReference type="Pfam" id="PF00271">
    <property type="entry name" value="Helicase_C"/>
    <property type="match status" value="1"/>
</dbReference>
<name>A0ABR2IMZ3_9EUKA</name>
<dbReference type="SMART" id="SM00487">
    <property type="entry name" value="DEXDc"/>
    <property type="match status" value="1"/>
</dbReference>
<dbReference type="PROSITE" id="PS51192">
    <property type="entry name" value="HELICASE_ATP_BIND_1"/>
    <property type="match status" value="1"/>
</dbReference>
<evidence type="ECO:0000256" key="5">
    <source>
        <dbReference type="SAM" id="MobiDB-lite"/>
    </source>
</evidence>
<keyword evidence="2" id="KW-0378">Hydrolase</keyword>
<dbReference type="Gene3D" id="3.40.50.300">
    <property type="entry name" value="P-loop containing nucleotide triphosphate hydrolases"/>
    <property type="match status" value="2"/>
</dbReference>
<dbReference type="InterPro" id="IPR011545">
    <property type="entry name" value="DEAD/DEAH_box_helicase_dom"/>
</dbReference>
<evidence type="ECO:0000256" key="4">
    <source>
        <dbReference type="ARBA" id="ARBA00022840"/>
    </source>
</evidence>
<keyword evidence="9" id="KW-1185">Reference proteome</keyword>
<dbReference type="SUPFAM" id="SSF52540">
    <property type="entry name" value="P-loop containing nucleoside triphosphate hydrolases"/>
    <property type="match status" value="1"/>
</dbReference>
<evidence type="ECO:0000256" key="3">
    <source>
        <dbReference type="ARBA" id="ARBA00022806"/>
    </source>
</evidence>
<evidence type="ECO:0008006" key="10">
    <source>
        <dbReference type="Google" id="ProtNLM"/>
    </source>
</evidence>
<dbReference type="PANTHER" id="PTHR47959:SF8">
    <property type="entry name" value="RNA HELICASE"/>
    <property type="match status" value="1"/>
</dbReference>
<dbReference type="SMART" id="SM00490">
    <property type="entry name" value="HELICc"/>
    <property type="match status" value="1"/>
</dbReference>
<evidence type="ECO:0000259" key="7">
    <source>
        <dbReference type="PROSITE" id="PS51194"/>
    </source>
</evidence>
<gene>
    <name evidence="8" type="ORF">M9Y10_009315</name>
</gene>
<dbReference type="InterPro" id="IPR001650">
    <property type="entry name" value="Helicase_C-like"/>
</dbReference>
<dbReference type="EMBL" id="JAPFFF010000015">
    <property type="protein sequence ID" value="KAK8866353.1"/>
    <property type="molecule type" value="Genomic_DNA"/>
</dbReference>
<dbReference type="InterPro" id="IPR050079">
    <property type="entry name" value="DEAD_box_RNA_helicase"/>
</dbReference>
<comment type="caution">
    <text evidence="8">The sequence shown here is derived from an EMBL/GenBank/DDBJ whole genome shotgun (WGS) entry which is preliminary data.</text>
</comment>
<evidence type="ECO:0000313" key="8">
    <source>
        <dbReference type="EMBL" id="KAK8866353.1"/>
    </source>
</evidence>
<sequence>MVGLKSTTFSIILNFDRKGQIFFKYPFNGQDHKVVSIRLRKRLLMSTISTFDDILKGPVLATAKKLYKAPTEIQKEVIPIAVAGKDVVAMSKTGSGKTAAFLFPLIQKLKEHSKITGCRALIVSPTRDLSLQTGRFFKQYSENTDLKYASIIGDEPLPPQFEALTQNPDVIICTPGRILQIIAETSYSLSRVEILVIDEADQLFEKGLGEQLQAILQLLPKNKPQLLLFSATIPQMLAEFAKINLKNAIPIRLDISKLPETLKFEFKKIAPTFKPALLMNIIKNYKNSLVFVGTRHHAEFLSALANCLGVRSGCIYGQMDQDERNSSLASFARGSKKILFVSDVAARGLDIEGLDLVLNYDFPPEPKIFLHRSGRAGRAGKEGTVISFVTQDELPYFAGAMDTLSKSNEWKIVSVSSEEIKSEIVQVDDAMKRESNLKYLFKGMEDGEKNYIKSRPAAKPYWISLSKQLTIGSSESKIEDELLKWRPKATIFEMNPQNQKQLEIMKGINLAHEGHKTADIIKKKQEEEKAEEEAKEELHKKVEEEKRKAEELRSRQTYQRKERPAKPKPVQEKKQSEFFLDPSKYLKDVGKTRDYNIASLQEKVINLTPDDQSSFQFQKNLIRKDKKKQNAKALLNMEKNKEFLRSAVSKLTDTTPRGEKYLEWVQQSNMHIQEAGQEEKIMKAKKKGKFGKSKASNVKSELKTPEQIERDRLIKLKHKLNDQGKHKEAAMLNQKIYKHKRGRK</sequence>
<dbReference type="InterPro" id="IPR027417">
    <property type="entry name" value="P-loop_NTPase"/>
</dbReference>
<proteinExistence type="predicted"/>
<dbReference type="Proteomes" id="UP001470230">
    <property type="component" value="Unassembled WGS sequence"/>
</dbReference>
<reference evidence="8 9" key="1">
    <citation type="submission" date="2024-04" db="EMBL/GenBank/DDBJ databases">
        <title>Tritrichomonas musculus Genome.</title>
        <authorList>
            <person name="Alves-Ferreira E."/>
            <person name="Grigg M."/>
            <person name="Lorenzi H."/>
            <person name="Galac M."/>
        </authorList>
    </citation>
    <scope>NUCLEOTIDE SEQUENCE [LARGE SCALE GENOMIC DNA]</scope>
    <source>
        <strain evidence="8 9">EAF2021</strain>
    </source>
</reference>
<protein>
    <recommendedName>
        <fullName evidence="10">RNA helicase</fullName>
    </recommendedName>
</protein>
<feature type="region of interest" description="Disordered" evidence="5">
    <location>
        <begin position="525"/>
        <end position="575"/>
    </location>
</feature>
<evidence type="ECO:0000259" key="6">
    <source>
        <dbReference type="PROSITE" id="PS51192"/>
    </source>
</evidence>
<evidence type="ECO:0000256" key="1">
    <source>
        <dbReference type="ARBA" id="ARBA00022741"/>
    </source>
</evidence>
<organism evidence="8 9">
    <name type="scientific">Tritrichomonas musculus</name>
    <dbReference type="NCBI Taxonomy" id="1915356"/>
    <lineage>
        <taxon>Eukaryota</taxon>
        <taxon>Metamonada</taxon>
        <taxon>Parabasalia</taxon>
        <taxon>Tritrichomonadida</taxon>
        <taxon>Tritrichomonadidae</taxon>
        <taxon>Tritrichomonas</taxon>
    </lineage>
</organism>
<dbReference type="Pfam" id="PF00270">
    <property type="entry name" value="DEAD"/>
    <property type="match status" value="1"/>
</dbReference>
<dbReference type="PANTHER" id="PTHR47959">
    <property type="entry name" value="ATP-DEPENDENT RNA HELICASE RHLE-RELATED"/>
    <property type="match status" value="1"/>
</dbReference>
<feature type="compositionally biased region" description="Basic and acidic residues" evidence="5">
    <location>
        <begin position="536"/>
        <end position="575"/>
    </location>
</feature>
<feature type="domain" description="Helicase C-terminal" evidence="7">
    <location>
        <begin position="277"/>
        <end position="421"/>
    </location>
</feature>
<dbReference type="CDD" id="cd18787">
    <property type="entry name" value="SF2_C_DEAD"/>
    <property type="match status" value="1"/>
</dbReference>
<accession>A0ABR2IMZ3</accession>
<dbReference type="PROSITE" id="PS51194">
    <property type="entry name" value="HELICASE_CTER"/>
    <property type="match status" value="1"/>
</dbReference>
<evidence type="ECO:0000313" key="9">
    <source>
        <dbReference type="Proteomes" id="UP001470230"/>
    </source>
</evidence>
<keyword evidence="1" id="KW-0547">Nucleotide-binding</keyword>
<dbReference type="InterPro" id="IPR014001">
    <property type="entry name" value="Helicase_ATP-bd"/>
</dbReference>
<keyword evidence="4" id="KW-0067">ATP-binding</keyword>
<keyword evidence="3" id="KW-0347">Helicase</keyword>
<evidence type="ECO:0000256" key="2">
    <source>
        <dbReference type="ARBA" id="ARBA00022801"/>
    </source>
</evidence>
<feature type="domain" description="Helicase ATP-binding" evidence="6">
    <location>
        <begin position="78"/>
        <end position="251"/>
    </location>
</feature>